<dbReference type="SUPFAM" id="SSF47473">
    <property type="entry name" value="EF-hand"/>
    <property type="match status" value="1"/>
</dbReference>
<dbReference type="Gene3D" id="1.10.238.10">
    <property type="entry name" value="EF-hand"/>
    <property type="match status" value="2"/>
</dbReference>
<dbReference type="AlphaFoldDB" id="A0AAD7VLI8"/>
<dbReference type="KEGG" id="qsa:O6P43_003687"/>
<keyword evidence="6" id="KW-1185">Reference proteome</keyword>
<dbReference type="FunFam" id="1.10.238.10:FF:000178">
    <property type="entry name" value="Calmodulin-2 A"/>
    <property type="match status" value="1"/>
</dbReference>
<accession>A0AAD7VLI8</accession>
<gene>
    <name evidence="5" type="ORF">O6P43_003687</name>
</gene>
<feature type="domain" description="EF-hand" evidence="4">
    <location>
        <begin position="18"/>
        <end position="53"/>
    </location>
</feature>
<dbReference type="GO" id="GO:0043226">
    <property type="term" value="C:organelle"/>
    <property type="evidence" value="ECO:0007669"/>
    <property type="project" value="UniProtKB-ARBA"/>
</dbReference>
<dbReference type="PROSITE" id="PS50222">
    <property type="entry name" value="EF_HAND_2"/>
    <property type="match status" value="3"/>
</dbReference>
<evidence type="ECO:0000256" key="1">
    <source>
        <dbReference type="ARBA" id="ARBA00022737"/>
    </source>
</evidence>
<evidence type="ECO:0000256" key="2">
    <source>
        <dbReference type="ARBA" id="ARBA00022837"/>
    </source>
</evidence>
<dbReference type="InterPro" id="IPR002048">
    <property type="entry name" value="EF_hand_dom"/>
</dbReference>
<evidence type="ECO:0000259" key="4">
    <source>
        <dbReference type="PROSITE" id="PS50222"/>
    </source>
</evidence>
<comment type="caution">
    <text evidence="5">The sequence shown here is derived from an EMBL/GenBank/DDBJ whole genome shotgun (WGS) entry which is preliminary data.</text>
</comment>
<dbReference type="Pfam" id="PF13202">
    <property type="entry name" value="EF-hand_5"/>
    <property type="match status" value="1"/>
</dbReference>
<dbReference type="InterPro" id="IPR018247">
    <property type="entry name" value="EF_Hand_1_Ca_BS"/>
</dbReference>
<dbReference type="Pfam" id="PF13499">
    <property type="entry name" value="EF-hand_7"/>
    <property type="match status" value="1"/>
</dbReference>
<feature type="domain" description="EF-hand" evidence="4">
    <location>
        <begin position="60"/>
        <end position="95"/>
    </location>
</feature>
<feature type="domain" description="EF-hand" evidence="4">
    <location>
        <begin position="98"/>
        <end position="133"/>
    </location>
</feature>
<reference evidence="5" key="1">
    <citation type="journal article" date="2023" name="Science">
        <title>Elucidation of the pathway for biosynthesis of saponin adjuvants from the soapbark tree.</title>
        <authorList>
            <person name="Reed J."/>
            <person name="Orme A."/>
            <person name="El-Demerdash A."/>
            <person name="Owen C."/>
            <person name="Martin L.B.B."/>
            <person name="Misra R.C."/>
            <person name="Kikuchi S."/>
            <person name="Rejzek M."/>
            <person name="Martin A.C."/>
            <person name="Harkess A."/>
            <person name="Leebens-Mack J."/>
            <person name="Louveau T."/>
            <person name="Stephenson M.J."/>
            <person name="Osbourn A."/>
        </authorList>
    </citation>
    <scope>NUCLEOTIDE SEQUENCE</scope>
    <source>
        <strain evidence="5">S10</strain>
    </source>
</reference>
<dbReference type="SMART" id="SM00054">
    <property type="entry name" value="EFh"/>
    <property type="match status" value="3"/>
</dbReference>
<dbReference type="GO" id="GO:0005509">
    <property type="term" value="F:calcium ion binding"/>
    <property type="evidence" value="ECO:0007669"/>
    <property type="project" value="InterPro"/>
</dbReference>
<dbReference type="InterPro" id="IPR050145">
    <property type="entry name" value="Centrin_CML-like"/>
</dbReference>
<sequence>MCPSGRNQSQHQSSNTGNGKSFFRPAFEILDADNDGKIGRDDLQMFYTGFLRNNSSEITQDDDVIGTMLTVADSNKDGFVEYEEFERILLGNTKKKSLGSGVMEDVFRVMDKDGDGKLSHGDLKSHMEWAGFAASDEDIKAMIRVGGGDEIGGVTFDGLLQILAIDFLA</sequence>
<feature type="compositionally biased region" description="Polar residues" evidence="3">
    <location>
        <begin position="1"/>
        <end position="19"/>
    </location>
</feature>
<organism evidence="5 6">
    <name type="scientific">Quillaja saponaria</name>
    <name type="common">Soap bark tree</name>
    <dbReference type="NCBI Taxonomy" id="32244"/>
    <lineage>
        <taxon>Eukaryota</taxon>
        <taxon>Viridiplantae</taxon>
        <taxon>Streptophyta</taxon>
        <taxon>Embryophyta</taxon>
        <taxon>Tracheophyta</taxon>
        <taxon>Spermatophyta</taxon>
        <taxon>Magnoliopsida</taxon>
        <taxon>eudicotyledons</taxon>
        <taxon>Gunneridae</taxon>
        <taxon>Pentapetalae</taxon>
        <taxon>rosids</taxon>
        <taxon>fabids</taxon>
        <taxon>Fabales</taxon>
        <taxon>Quillajaceae</taxon>
        <taxon>Quillaja</taxon>
    </lineage>
</organism>
<evidence type="ECO:0000313" key="5">
    <source>
        <dbReference type="EMBL" id="KAJ7980406.1"/>
    </source>
</evidence>
<protein>
    <submittedName>
        <fullName evidence="5">Calmodulin</fullName>
    </submittedName>
</protein>
<proteinExistence type="predicted"/>
<evidence type="ECO:0000256" key="3">
    <source>
        <dbReference type="SAM" id="MobiDB-lite"/>
    </source>
</evidence>
<dbReference type="PANTHER" id="PTHR23050">
    <property type="entry name" value="CALCIUM BINDING PROTEIN"/>
    <property type="match status" value="1"/>
</dbReference>
<dbReference type="CDD" id="cd00051">
    <property type="entry name" value="EFh"/>
    <property type="match status" value="2"/>
</dbReference>
<dbReference type="Proteomes" id="UP001163823">
    <property type="component" value="Chromosome 2"/>
</dbReference>
<feature type="region of interest" description="Disordered" evidence="3">
    <location>
        <begin position="1"/>
        <end position="20"/>
    </location>
</feature>
<dbReference type="EMBL" id="JARAOO010000002">
    <property type="protein sequence ID" value="KAJ7980406.1"/>
    <property type="molecule type" value="Genomic_DNA"/>
</dbReference>
<keyword evidence="1" id="KW-0677">Repeat</keyword>
<name>A0AAD7VLI8_QUISA</name>
<dbReference type="InterPro" id="IPR011992">
    <property type="entry name" value="EF-hand-dom_pair"/>
</dbReference>
<evidence type="ECO:0000313" key="6">
    <source>
        <dbReference type="Proteomes" id="UP001163823"/>
    </source>
</evidence>
<dbReference type="PROSITE" id="PS00018">
    <property type="entry name" value="EF_HAND_1"/>
    <property type="match status" value="3"/>
</dbReference>
<keyword evidence="2" id="KW-0106">Calcium</keyword>